<feature type="region of interest" description="Disordered" evidence="1">
    <location>
        <begin position="1"/>
        <end position="27"/>
    </location>
</feature>
<dbReference type="PANTHER" id="PTHR21654">
    <property type="entry name" value="FI21293P1"/>
    <property type="match status" value="1"/>
</dbReference>
<feature type="region of interest" description="Disordered" evidence="1">
    <location>
        <begin position="108"/>
        <end position="215"/>
    </location>
</feature>
<organism evidence="2 3">
    <name type="scientific">Paspalum notatum var. saurae</name>
    <dbReference type="NCBI Taxonomy" id="547442"/>
    <lineage>
        <taxon>Eukaryota</taxon>
        <taxon>Viridiplantae</taxon>
        <taxon>Streptophyta</taxon>
        <taxon>Embryophyta</taxon>
        <taxon>Tracheophyta</taxon>
        <taxon>Spermatophyta</taxon>
        <taxon>Magnoliopsida</taxon>
        <taxon>Liliopsida</taxon>
        <taxon>Poales</taxon>
        <taxon>Poaceae</taxon>
        <taxon>PACMAD clade</taxon>
        <taxon>Panicoideae</taxon>
        <taxon>Andropogonodae</taxon>
        <taxon>Paspaleae</taxon>
        <taxon>Paspalinae</taxon>
        <taxon>Paspalum</taxon>
    </lineage>
</organism>
<name>A0AAQ3WUL5_PASNO</name>
<feature type="compositionally biased region" description="Basic residues" evidence="1">
    <location>
        <begin position="128"/>
        <end position="137"/>
    </location>
</feature>
<dbReference type="EMBL" id="CP144749">
    <property type="protein sequence ID" value="WVZ74050.1"/>
    <property type="molecule type" value="Genomic_DNA"/>
</dbReference>
<feature type="compositionally biased region" description="Polar residues" evidence="1">
    <location>
        <begin position="150"/>
        <end position="162"/>
    </location>
</feature>
<sequence length="306" mass="34474">MSLAAAATGKKTKGPSGQRHSIRTAVSEDHGGISRLTWRAALPVWTAAKPFTHPGACETAGRPLTPGGRVCLRTPPHAVSPSTFTSAHAFPLSTRVASRHTWECCDCETGKERQRGRASPSPATGRRPLQHKGKQSTRSRFLKEDGSPALGTTRNMQSQQLPGSEPGRATPRRKKLKRPADQPGYEDPDDDDDDDGDGERHREGSSRKARAARPSTAIRGVLGEFFEQQLRLDVQRQEMVERRAQERMFFEQQWRQSMQRIEQERLVLEQAWVQREEQRRMREEARAERRDALLTSLLTRLLQGDL</sequence>
<evidence type="ECO:0000313" key="3">
    <source>
        <dbReference type="Proteomes" id="UP001341281"/>
    </source>
</evidence>
<reference evidence="2 3" key="1">
    <citation type="submission" date="2024-02" db="EMBL/GenBank/DDBJ databases">
        <title>High-quality chromosome-scale genome assembly of Pensacola bahiagrass (Paspalum notatum Flugge var. saurae).</title>
        <authorList>
            <person name="Vega J.M."/>
            <person name="Podio M."/>
            <person name="Orjuela J."/>
            <person name="Siena L.A."/>
            <person name="Pessino S.C."/>
            <person name="Combes M.C."/>
            <person name="Mariac C."/>
            <person name="Albertini E."/>
            <person name="Pupilli F."/>
            <person name="Ortiz J.P.A."/>
            <person name="Leblanc O."/>
        </authorList>
    </citation>
    <scope>NUCLEOTIDE SEQUENCE [LARGE SCALE GENOMIC DNA]</scope>
    <source>
        <strain evidence="2">R1</strain>
        <tissue evidence="2">Leaf</tissue>
    </source>
</reference>
<dbReference type="PANTHER" id="PTHR21654:SF84">
    <property type="entry name" value="SI:DKEY-66I24.7"/>
    <property type="match status" value="1"/>
</dbReference>
<evidence type="ECO:0000313" key="2">
    <source>
        <dbReference type="EMBL" id="WVZ74050.1"/>
    </source>
</evidence>
<protein>
    <submittedName>
        <fullName evidence="2">Uncharacterized protein</fullName>
    </submittedName>
</protein>
<dbReference type="Proteomes" id="UP001341281">
    <property type="component" value="Chromosome 05"/>
</dbReference>
<gene>
    <name evidence="2" type="ORF">U9M48_022278</name>
</gene>
<accession>A0AAQ3WUL5</accession>
<keyword evidence="3" id="KW-1185">Reference proteome</keyword>
<feature type="compositionally biased region" description="Acidic residues" evidence="1">
    <location>
        <begin position="184"/>
        <end position="197"/>
    </location>
</feature>
<evidence type="ECO:0000256" key="1">
    <source>
        <dbReference type="SAM" id="MobiDB-lite"/>
    </source>
</evidence>
<dbReference type="AlphaFoldDB" id="A0AAQ3WUL5"/>
<proteinExistence type="predicted"/>